<reference evidence="2" key="1">
    <citation type="journal article" date="2023" name="Mol. Phylogenet. Evol.">
        <title>Genome-scale phylogeny and comparative genomics of the fungal order Sordariales.</title>
        <authorList>
            <person name="Hensen N."/>
            <person name="Bonometti L."/>
            <person name="Westerberg I."/>
            <person name="Brannstrom I.O."/>
            <person name="Guillou S."/>
            <person name="Cros-Aarteil S."/>
            <person name="Calhoun S."/>
            <person name="Haridas S."/>
            <person name="Kuo A."/>
            <person name="Mondo S."/>
            <person name="Pangilinan J."/>
            <person name="Riley R."/>
            <person name="LaButti K."/>
            <person name="Andreopoulos B."/>
            <person name="Lipzen A."/>
            <person name="Chen C."/>
            <person name="Yan M."/>
            <person name="Daum C."/>
            <person name="Ng V."/>
            <person name="Clum A."/>
            <person name="Steindorff A."/>
            <person name="Ohm R.A."/>
            <person name="Martin F."/>
            <person name="Silar P."/>
            <person name="Natvig D.O."/>
            <person name="Lalanne C."/>
            <person name="Gautier V."/>
            <person name="Ament-Velasquez S.L."/>
            <person name="Kruys A."/>
            <person name="Hutchinson M.I."/>
            <person name="Powell A.J."/>
            <person name="Barry K."/>
            <person name="Miller A.N."/>
            <person name="Grigoriev I.V."/>
            <person name="Debuchy R."/>
            <person name="Gladieux P."/>
            <person name="Hiltunen Thoren M."/>
            <person name="Johannesson H."/>
        </authorList>
    </citation>
    <scope>NUCLEOTIDE SEQUENCE [LARGE SCALE GENOMIC DNA]</scope>
    <source>
        <strain evidence="2">CBS 340.73</strain>
    </source>
</reference>
<gene>
    <name evidence="1" type="ORF">QBC46DRAFT_414461</name>
</gene>
<evidence type="ECO:0000313" key="2">
    <source>
        <dbReference type="Proteomes" id="UP001303473"/>
    </source>
</evidence>
<comment type="caution">
    <text evidence="1">The sequence shown here is derived from an EMBL/GenBank/DDBJ whole genome shotgun (WGS) entry which is preliminary data.</text>
</comment>
<dbReference type="AlphaFoldDB" id="A0AAN6MVP0"/>
<evidence type="ECO:0000313" key="1">
    <source>
        <dbReference type="EMBL" id="KAK3933824.1"/>
    </source>
</evidence>
<dbReference type="Proteomes" id="UP001303473">
    <property type="component" value="Unassembled WGS sequence"/>
</dbReference>
<keyword evidence="2" id="KW-1185">Reference proteome</keyword>
<protein>
    <submittedName>
        <fullName evidence="1">Uncharacterized protein</fullName>
    </submittedName>
</protein>
<organism evidence="1 2">
    <name type="scientific">Diplogelasinospora grovesii</name>
    <dbReference type="NCBI Taxonomy" id="303347"/>
    <lineage>
        <taxon>Eukaryota</taxon>
        <taxon>Fungi</taxon>
        <taxon>Dikarya</taxon>
        <taxon>Ascomycota</taxon>
        <taxon>Pezizomycotina</taxon>
        <taxon>Sordariomycetes</taxon>
        <taxon>Sordariomycetidae</taxon>
        <taxon>Sordariales</taxon>
        <taxon>Diplogelasinosporaceae</taxon>
        <taxon>Diplogelasinospora</taxon>
    </lineage>
</organism>
<sequence>MAENFERSWNNHLRQASRSSAAQRFLCLLCNREVQNASDLAVFQRHVQTHHEIELSQTSDDERVSWIRNLWRRATQTANDSSAATDSTCHLHAISVRAVDVILSLSISKKSPSHYKACAYCSVVMCGGSSKKKTEILEARDSWWGRRARGTRGERVPSLGETHLRRVEAALSTTPSTGPKRTQGQGPLQDRIGAIAITRGRIEGLYNDGVVSHCSRIWHVSPPVVLSSANWLGCLQTSSGLLSLGTVSAVDGVDGVAPTAGCARRLARS</sequence>
<proteinExistence type="predicted"/>
<dbReference type="EMBL" id="MU854062">
    <property type="protein sequence ID" value="KAK3933824.1"/>
    <property type="molecule type" value="Genomic_DNA"/>
</dbReference>
<accession>A0AAN6MVP0</accession>
<name>A0AAN6MVP0_9PEZI</name>